<evidence type="ECO:0000313" key="2">
    <source>
        <dbReference type="EMBL" id="TQO18878.1"/>
    </source>
</evidence>
<feature type="transmembrane region" description="Helical" evidence="1">
    <location>
        <begin position="93"/>
        <end position="113"/>
    </location>
</feature>
<dbReference type="EMBL" id="VFRA01000001">
    <property type="protein sequence ID" value="TQO18878.1"/>
    <property type="molecule type" value="Genomic_DNA"/>
</dbReference>
<keyword evidence="1" id="KW-0812">Transmembrane</keyword>
<gene>
    <name evidence="2" type="ORF">FB472_0406</name>
</gene>
<sequence length="153" mass="16435">MSNRPDIVNVSVFHFWRCTLTIRKWLLIVSSAIFILAVGLALAQRFEVEWLRIAVLVGAPLAVAITISTIKTREKAKSRSMAPGSIEAAVDETARAGSFVDAIITTAAALALSAIVDGIATWGACAALLAIFAISYWVRRLLAGRSLRHASSQ</sequence>
<evidence type="ECO:0000313" key="3">
    <source>
        <dbReference type="Proteomes" id="UP000316560"/>
    </source>
</evidence>
<comment type="caution">
    <text evidence="2">The sequence shown here is derived from an EMBL/GenBank/DDBJ whole genome shotgun (WGS) entry which is preliminary data.</text>
</comment>
<name>A0A8H2PXK3_9MICO</name>
<feature type="transmembrane region" description="Helical" evidence="1">
    <location>
        <begin position="25"/>
        <end position="44"/>
    </location>
</feature>
<proteinExistence type="predicted"/>
<reference evidence="2 3" key="1">
    <citation type="submission" date="2019-06" db="EMBL/GenBank/DDBJ databases">
        <title>Sequencing the genomes of 1000 actinobacteria strains.</title>
        <authorList>
            <person name="Klenk H.-P."/>
        </authorList>
    </citation>
    <scope>NUCLEOTIDE SEQUENCE [LARGE SCALE GENOMIC DNA]</scope>
    <source>
        <strain evidence="2 3">DSM 21947</strain>
    </source>
</reference>
<keyword evidence="3" id="KW-1185">Reference proteome</keyword>
<protein>
    <submittedName>
        <fullName evidence="2">Uncharacterized protein</fullName>
    </submittedName>
</protein>
<organism evidence="2 3">
    <name type="scientific">Rhodoglobus vestalii</name>
    <dbReference type="NCBI Taxonomy" id="193384"/>
    <lineage>
        <taxon>Bacteria</taxon>
        <taxon>Bacillati</taxon>
        <taxon>Actinomycetota</taxon>
        <taxon>Actinomycetes</taxon>
        <taxon>Micrococcales</taxon>
        <taxon>Microbacteriaceae</taxon>
        <taxon>Rhodoglobus</taxon>
    </lineage>
</organism>
<feature type="transmembrane region" description="Helical" evidence="1">
    <location>
        <begin position="50"/>
        <end position="72"/>
    </location>
</feature>
<feature type="transmembrane region" description="Helical" evidence="1">
    <location>
        <begin position="119"/>
        <end position="138"/>
    </location>
</feature>
<keyword evidence="1" id="KW-0472">Membrane</keyword>
<dbReference type="AlphaFoldDB" id="A0A8H2PXK3"/>
<accession>A0A8H2PXK3</accession>
<dbReference type="Proteomes" id="UP000316560">
    <property type="component" value="Unassembled WGS sequence"/>
</dbReference>
<keyword evidence="1" id="KW-1133">Transmembrane helix</keyword>
<evidence type="ECO:0000256" key="1">
    <source>
        <dbReference type="SAM" id="Phobius"/>
    </source>
</evidence>